<dbReference type="Proteomes" id="UP000747542">
    <property type="component" value="Unassembled WGS sequence"/>
</dbReference>
<comment type="caution">
    <text evidence="3">The sequence shown here is derived from an EMBL/GenBank/DDBJ whole genome shotgun (WGS) entry which is preliminary data.</text>
</comment>
<name>A0A8J5JP87_HOMAM</name>
<evidence type="ECO:0000256" key="1">
    <source>
        <dbReference type="SAM" id="Phobius"/>
    </source>
</evidence>
<feature type="chain" id="PRO_5035145031" evidence="2">
    <location>
        <begin position="25"/>
        <end position="227"/>
    </location>
</feature>
<evidence type="ECO:0000256" key="2">
    <source>
        <dbReference type="SAM" id="SignalP"/>
    </source>
</evidence>
<proteinExistence type="predicted"/>
<feature type="signal peptide" evidence="2">
    <location>
        <begin position="1"/>
        <end position="24"/>
    </location>
</feature>
<organism evidence="3 4">
    <name type="scientific">Homarus americanus</name>
    <name type="common">American lobster</name>
    <dbReference type="NCBI Taxonomy" id="6706"/>
    <lineage>
        <taxon>Eukaryota</taxon>
        <taxon>Metazoa</taxon>
        <taxon>Ecdysozoa</taxon>
        <taxon>Arthropoda</taxon>
        <taxon>Crustacea</taxon>
        <taxon>Multicrustacea</taxon>
        <taxon>Malacostraca</taxon>
        <taxon>Eumalacostraca</taxon>
        <taxon>Eucarida</taxon>
        <taxon>Decapoda</taxon>
        <taxon>Pleocyemata</taxon>
        <taxon>Astacidea</taxon>
        <taxon>Nephropoidea</taxon>
        <taxon>Nephropidae</taxon>
        <taxon>Homarus</taxon>
    </lineage>
</organism>
<dbReference type="EMBL" id="JAHLQT010035566">
    <property type="protein sequence ID" value="KAG7158218.1"/>
    <property type="molecule type" value="Genomic_DNA"/>
</dbReference>
<protein>
    <submittedName>
        <fullName evidence="3">Uncharacterized protein</fullName>
    </submittedName>
</protein>
<accession>A0A8J5JP87</accession>
<reference evidence="3" key="1">
    <citation type="journal article" date="2021" name="Sci. Adv.">
        <title>The American lobster genome reveals insights on longevity, neural, and immune adaptations.</title>
        <authorList>
            <person name="Polinski J.M."/>
            <person name="Zimin A.V."/>
            <person name="Clark K.F."/>
            <person name="Kohn A.B."/>
            <person name="Sadowski N."/>
            <person name="Timp W."/>
            <person name="Ptitsyn A."/>
            <person name="Khanna P."/>
            <person name="Romanova D.Y."/>
            <person name="Williams P."/>
            <person name="Greenwood S.J."/>
            <person name="Moroz L.L."/>
            <person name="Walt D.R."/>
            <person name="Bodnar A.G."/>
        </authorList>
    </citation>
    <scope>NUCLEOTIDE SEQUENCE</scope>
    <source>
        <strain evidence="3">GMGI-L3</strain>
    </source>
</reference>
<feature type="transmembrane region" description="Helical" evidence="1">
    <location>
        <begin position="76"/>
        <end position="96"/>
    </location>
</feature>
<feature type="transmembrane region" description="Helical" evidence="1">
    <location>
        <begin position="126"/>
        <end position="147"/>
    </location>
</feature>
<keyword evidence="1" id="KW-0812">Transmembrane</keyword>
<keyword evidence="4" id="KW-1185">Reference proteome</keyword>
<dbReference type="AlphaFoldDB" id="A0A8J5JP87"/>
<evidence type="ECO:0000313" key="3">
    <source>
        <dbReference type="EMBL" id="KAG7158218.1"/>
    </source>
</evidence>
<sequence>MICLLHRWFSGLSLLLLQVPCTGTWGPSWPWLSATSVSVSGCSNFRGGSCCLSVSFMCWFIYPPRCLRRRLRLLRAFQRISVLVVISLAVFEIRWLRHCFGLGFGRSKGLYACDLLFGLEIFCQDFSIGLTIVFGTLGMVCVPMWCVGLGATFSTVMAGSVADVVAALLPVPETRAASPRPFRRLRTWVLAGLFGLDPPLEQERISTWGKCRTSDGSARFLISLDLM</sequence>
<evidence type="ECO:0000313" key="4">
    <source>
        <dbReference type="Proteomes" id="UP000747542"/>
    </source>
</evidence>
<gene>
    <name evidence="3" type="ORF">Hamer_G008854</name>
</gene>
<keyword evidence="1" id="KW-1133">Transmembrane helix</keyword>
<keyword evidence="1" id="KW-0472">Membrane</keyword>
<feature type="transmembrane region" description="Helical" evidence="1">
    <location>
        <begin position="45"/>
        <end position="64"/>
    </location>
</feature>
<keyword evidence="2" id="KW-0732">Signal</keyword>